<evidence type="ECO:0000256" key="8">
    <source>
        <dbReference type="SAM" id="Phobius"/>
    </source>
</evidence>
<dbReference type="InterPro" id="IPR002159">
    <property type="entry name" value="CD36_fam"/>
</dbReference>
<dbReference type="GO" id="GO:0005737">
    <property type="term" value="C:cytoplasm"/>
    <property type="evidence" value="ECO:0007669"/>
    <property type="project" value="TreeGrafter"/>
</dbReference>
<dbReference type="PANTHER" id="PTHR11923">
    <property type="entry name" value="SCAVENGER RECEPTOR CLASS B TYPE-1 SR-B1"/>
    <property type="match status" value="1"/>
</dbReference>
<dbReference type="Pfam" id="PF01130">
    <property type="entry name" value="CD36"/>
    <property type="match status" value="1"/>
</dbReference>
<evidence type="ECO:0000256" key="2">
    <source>
        <dbReference type="ARBA" id="ARBA00010532"/>
    </source>
</evidence>
<evidence type="ECO:0000256" key="5">
    <source>
        <dbReference type="ARBA" id="ARBA00023136"/>
    </source>
</evidence>
<feature type="region of interest" description="Disordered" evidence="7">
    <location>
        <begin position="1"/>
        <end position="21"/>
    </location>
</feature>
<dbReference type="GO" id="GO:0016020">
    <property type="term" value="C:membrane"/>
    <property type="evidence" value="ECO:0007669"/>
    <property type="project" value="UniProtKB-SubCell"/>
</dbReference>
<sequence>MADTSYPSSSPEQPSPDGSHTDIHSFMQLLLVLSALASDKSDPATNWEERIYCEPTQACSPKGLINLRRCLEKEGGEFDIYASLPRFLNADERIRQSMDGIPEPNPTDHGSFIHVEPEARADKETVNTFKTQILDMQTTVALAVRLACGFCGLLSLVFAVILAVVCIRTKKPSTEDNYSSTTIKRTVDSLTSDTYNLPDVKPDGKPPKTRLFVPSPSHEQGSSAQAKFTAVFRKAALRKATIDDSTGTFEGLQNREGGDS</sequence>
<comment type="similarity">
    <text evidence="2">Belongs to the CD36 family.</text>
</comment>
<keyword evidence="3 8" id="KW-0812">Transmembrane</keyword>
<dbReference type="PANTHER" id="PTHR11923:SF69">
    <property type="entry name" value="SENSORY NEURON MEMBRANE PROTEIN 1"/>
    <property type="match status" value="1"/>
</dbReference>
<keyword evidence="4 8" id="KW-1133">Transmembrane helix</keyword>
<evidence type="ECO:0000256" key="7">
    <source>
        <dbReference type="SAM" id="MobiDB-lite"/>
    </source>
</evidence>
<protein>
    <submittedName>
        <fullName evidence="9">Uncharacterized protein</fullName>
    </submittedName>
</protein>
<organism evidence="9 10">
    <name type="scientific">Paragonimus westermani</name>
    <dbReference type="NCBI Taxonomy" id="34504"/>
    <lineage>
        <taxon>Eukaryota</taxon>
        <taxon>Metazoa</taxon>
        <taxon>Spiralia</taxon>
        <taxon>Lophotrochozoa</taxon>
        <taxon>Platyhelminthes</taxon>
        <taxon>Trematoda</taxon>
        <taxon>Digenea</taxon>
        <taxon>Plagiorchiida</taxon>
        <taxon>Troglotremata</taxon>
        <taxon>Troglotrematidae</taxon>
        <taxon>Paragonimus</taxon>
    </lineage>
</organism>
<dbReference type="Proteomes" id="UP000324629">
    <property type="component" value="Unassembled WGS sequence"/>
</dbReference>
<evidence type="ECO:0000256" key="6">
    <source>
        <dbReference type="ARBA" id="ARBA00023180"/>
    </source>
</evidence>
<comment type="caution">
    <text evidence="9">The sequence shown here is derived from an EMBL/GenBank/DDBJ whole genome shotgun (WGS) entry which is preliminary data.</text>
</comment>
<reference evidence="9 10" key="1">
    <citation type="journal article" date="2019" name="Gigascience">
        <title>Whole-genome sequence of the oriental lung fluke Paragonimus westermani.</title>
        <authorList>
            <person name="Oey H."/>
            <person name="Zakrzewski M."/>
            <person name="Narain K."/>
            <person name="Devi K.R."/>
            <person name="Agatsuma T."/>
            <person name="Nawaratna S."/>
            <person name="Gobert G.N."/>
            <person name="Jones M.K."/>
            <person name="Ragan M.A."/>
            <person name="McManus D.P."/>
            <person name="Krause L."/>
        </authorList>
    </citation>
    <scope>NUCLEOTIDE SEQUENCE [LARGE SCALE GENOMIC DNA]</scope>
    <source>
        <strain evidence="9 10">IND2009</strain>
    </source>
</reference>
<evidence type="ECO:0000313" key="9">
    <source>
        <dbReference type="EMBL" id="KAA3674364.1"/>
    </source>
</evidence>
<keyword evidence="10" id="KW-1185">Reference proteome</keyword>
<feature type="compositionally biased region" description="Low complexity" evidence="7">
    <location>
        <begin position="1"/>
        <end position="18"/>
    </location>
</feature>
<evidence type="ECO:0000256" key="3">
    <source>
        <dbReference type="ARBA" id="ARBA00022692"/>
    </source>
</evidence>
<accession>A0A5J4NG22</accession>
<feature type="transmembrane region" description="Helical" evidence="8">
    <location>
        <begin position="142"/>
        <end position="167"/>
    </location>
</feature>
<gene>
    <name evidence="9" type="ORF">DEA37_0014052</name>
</gene>
<comment type="subcellular location">
    <subcellularLocation>
        <location evidence="1">Membrane</location>
    </subcellularLocation>
</comment>
<evidence type="ECO:0000256" key="4">
    <source>
        <dbReference type="ARBA" id="ARBA00022989"/>
    </source>
</evidence>
<keyword evidence="6" id="KW-0325">Glycoprotein</keyword>
<dbReference type="EMBL" id="QNGE01003205">
    <property type="protein sequence ID" value="KAA3674364.1"/>
    <property type="molecule type" value="Genomic_DNA"/>
</dbReference>
<evidence type="ECO:0000256" key="1">
    <source>
        <dbReference type="ARBA" id="ARBA00004370"/>
    </source>
</evidence>
<keyword evidence="5 8" id="KW-0472">Membrane</keyword>
<dbReference type="AlphaFoldDB" id="A0A5J4NG22"/>
<name>A0A5J4NG22_9TREM</name>
<dbReference type="GO" id="GO:0005044">
    <property type="term" value="F:scavenger receptor activity"/>
    <property type="evidence" value="ECO:0007669"/>
    <property type="project" value="TreeGrafter"/>
</dbReference>
<evidence type="ECO:0000313" key="10">
    <source>
        <dbReference type="Proteomes" id="UP000324629"/>
    </source>
</evidence>
<proteinExistence type="inferred from homology"/>